<gene>
    <name evidence="1" type="ORF">CCACVL1_24776</name>
</gene>
<reference evidence="1 2" key="1">
    <citation type="submission" date="2013-09" db="EMBL/GenBank/DDBJ databases">
        <title>Corchorus capsularis genome sequencing.</title>
        <authorList>
            <person name="Alam M."/>
            <person name="Haque M.S."/>
            <person name="Islam M.S."/>
            <person name="Emdad E.M."/>
            <person name="Islam M.M."/>
            <person name="Ahmed B."/>
            <person name="Halim A."/>
            <person name="Hossen Q.M.M."/>
            <person name="Hossain M.Z."/>
            <person name="Ahmed R."/>
            <person name="Khan M.M."/>
            <person name="Islam R."/>
            <person name="Rashid M.M."/>
            <person name="Khan S.A."/>
            <person name="Rahman M.S."/>
            <person name="Alam M."/>
        </authorList>
    </citation>
    <scope>NUCLEOTIDE SEQUENCE [LARGE SCALE GENOMIC DNA]</scope>
    <source>
        <strain evidence="2">cv. CVL-1</strain>
        <tissue evidence="1">Whole seedling</tissue>
    </source>
</reference>
<proteinExistence type="predicted"/>
<organism evidence="1 2">
    <name type="scientific">Corchorus capsularis</name>
    <name type="common">Jute</name>
    <dbReference type="NCBI Taxonomy" id="210143"/>
    <lineage>
        <taxon>Eukaryota</taxon>
        <taxon>Viridiplantae</taxon>
        <taxon>Streptophyta</taxon>
        <taxon>Embryophyta</taxon>
        <taxon>Tracheophyta</taxon>
        <taxon>Spermatophyta</taxon>
        <taxon>Magnoliopsida</taxon>
        <taxon>eudicotyledons</taxon>
        <taxon>Gunneridae</taxon>
        <taxon>Pentapetalae</taxon>
        <taxon>rosids</taxon>
        <taxon>malvids</taxon>
        <taxon>Malvales</taxon>
        <taxon>Malvaceae</taxon>
        <taxon>Grewioideae</taxon>
        <taxon>Apeibeae</taxon>
        <taxon>Corchorus</taxon>
    </lineage>
</organism>
<dbReference type="EMBL" id="AWWV01013910">
    <property type="protein sequence ID" value="OMO59514.1"/>
    <property type="molecule type" value="Genomic_DNA"/>
</dbReference>
<sequence>MAEEKRKRKGNDKSFELEPLPVIPALTMTILVTLDYTLQSRLKY</sequence>
<comment type="caution">
    <text evidence="1">The sequence shown here is derived from an EMBL/GenBank/DDBJ whole genome shotgun (WGS) entry which is preliminary data.</text>
</comment>
<dbReference type="Proteomes" id="UP000188268">
    <property type="component" value="Unassembled WGS sequence"/>
</dbReference>
<evidence type="ECO:0000313" key="1">
    <source>
        <dbReference type="EMBL" id="OMO59514.1"/>
    </source>
</evidence>
<evidence type="ECO:0000313" key="2">
    <source>
        <dbReference type="Proteomes" id="UP000188268"/>
    </source>
</evidence>
<dbReference type="Gramene" id="OMO59514">
    <property type="protein sequence ID" value="OMO59514"/>
    <property type="gene ID" value="CCACVL1_24776"/>
</dbReference>
<dbReference type="AlphaFoldDB" id="A0A1R3GN28"/>
<accession>A0A1R3GN28</accession>
<name>A0A1R3GN28_COCAP</name>
<protein>
    <submittedName>
        <fullName evidence="1">Uncharacterized protein</fullName>
    </submittedName>
</protein>
<keyword evidence="2" id="KW-1185">Reference proteome</keyword>